<dbReference type="EMBL" id="VEPZ02000209">
    <property type="protein sequence ID" value="KAE8730393.1"/>
    <property type="molecule type" value="Genomic_DNA"/>
</dbReference>
<dbReference type="InterPro" id="IPR051026">
    <property type="entry name" value="PI/PC_transfer"/>
</dbReference>
<dbReference type="AlphaFoldDB" id="A0A6A3CMN7"/>
<proteinExistence type="inferred from homology"/>
<feature type="region of interest" description="Disordered" evidence="7">
    <location>
        <begin position="1"/>
        <end position="22"/>
    </location>
</feature>
<dbReference type="InterPro" id="IPR001251">
    <property type="entry name" value="CRAL-TRIO_dom"/>
</dbReference>
<evidence type="ECO:0000256" key="1">
    <source>
        <dbReference type="ARBA" id="ARBA00004202"/>
    </source>
</evidence>
<feature type="domain" description="CRAL-TRIO" evidence="8">
    <location>
        <begin position="77"/>
        <end position="207"/>
    </location>
</feature>
<sequence length="420" mass="47291">MADTSKMGLEKPDVENNEDERKTRLGSLKKKVISASSRFLRARKFDVEKSKQMWADMLQWRKDFGADTIMEDFDFKEYAEVVKYYPQGYQRVDKDGRPVYIERLGQVDANKITKKHIDQSTTVSDVEGVGLESLNKAVRELLQRLQKFDGNNYPETLNGMYIINAGSGFRLLWGHKVLGNEYQSKLLEVIDPHELPEFLGGSCTCADKGGCMLSDDKGPWNDPKILKRVQNGEAKCTRRNTSGIEDKAFLETSDSFNAEKSATGTAEWLAENAPLYHVAESPINKNCPDSLAYDKVFGGIMAFITGTVTMIRLSRNMPEKLIEANVHGSQVYHADMKNADHAPPLPLPITSADYFSKMERMADLEDRVSVLMEKPATMPPEKELLNAALNRVCTLEEEISAAKKALEEALVKQQELQTYI</sequence>
<name>A0A6A3CMN7_HIBSY</name>
<reference evidence="9" key="1">
    <citation type="submission" date="2019-09" db="EMBL/GenBank/DDBJ databases">
        <title>Draft genome information of white flower Hibiscus syriacus.</title>
        <authorList>
            <person name="Kim Y.-M."/>
        </authorList>
    </citation>
    <scope>NUCLEOTIDE SEQUENCE [LARGE SCALE GENOMIC DNA]</scope>
    <source>
        <strain evidence="9">YM2019G1</strain>
    </source>
</reference>
<organism evidence="9 10">
    <name type="scientific">Hibiscus syriacus</name>
    <name type="common">Rose of Sharon</name>
    <dbReference type="NCBI Taxonomy" id="106335"/>
    <lineage>
        <taxon>Eukaryota</taxon>
        <taxon>Viridiplantae</taxon>
        <taxon>Streptophyta</taxon>
        <taxon>Embryophyta</taxon>
        <taxon>Tracheophyta</taxon>
        <taxon>Spermatophyta</taxon>
        <taxon>Magnoliopsida</taxon>
        <taxon>eudicotyledons</taxon>
        <taxon>Gunneridae</taxon>
        <taxon>Pentapetalae</taxon>
        <taxon>rosids</taxon>
        <taxon>malvids</taxon>
        <taxon>Malvales</taxon>
        <taxon>Malvaceae</taxon>
        <taxon>Malvoideae</taxon>
        <taxon>Hibiscus</taxon>
    </lineage>
</organism>
<dbReference type="PANTHER" id="PTHR45657">
    <property type="entry name" value="CRAL-TRIO DOMAIN-CONTAINING PROTEIN YKL091C-RELATED"/>
    <property type="match status" value="1"/>
</dbReference>
<evidence type="ECO:0000259" key="8">
    <source>
        <dbReference type="PROSITE" id="PS50191"/>
    </source>
</evidence>
<dbReference type="Pfam" id="PF00650">
    <property type="entry name" value="CRAL_TRIO"/>
    <property type="match status" value="1"/>
</dbReference>
<evidence type="ECO:0000256" key="4">
    <source>
        <dbReference type="ARBA" id="ARBA00022927"/>
    </source>
</evidence>
<keyword evidence="4" id="KW-0653">Protein transport</keyword>
<keyword evidence="3" id="KW-0472">Membrane</keyword>
<dbReference type="PANTHER" id="PTHR45657:SF1">
    <property type="entry name" value="CRAL-TRIO DOMAIN-CONTAINING PROTEIN YKL091C-RELATED"/>
    <property type="match status" value="1"/>
</dbReference>
<evidence type="ECO:0000256" key="6">
    <source>
        <dbReference type="ARBA" id="ARBA00038020"/>
    </source>
</evidence>
<evidence type="ECO:0000313" key="10">
    <source>
        <dbReference type="Proteomes" id="UP000436088"/>
    </source>
</evidence>
<dbReference type="Pfam" id="PF03765">
    <property type="entry name" value="CRAL_TRIO_N"/>
    <property type="match status" value="1"/>
</dbReference>
<dbReference type="GO" id="GO:0015031">
    <property type="term" value="P:protein transport"/>
    <property type="evidence" value="ECO:0007669"/>
    <property type="project" value="UniProtKB-KW"/>
</dbReference>
<keyword evidence="5" id="KW-0333">Golgi apparatus</keyword>
<dbReference type="Gene3D" id="1.10.8.20">
    <property type="entry name" value="N-terminal domain of phosphatidylinositol transfer protein sec14p"/>
    <property type="match status" value="1"/>
</dbReference>
<gene>
    <name evidence="9" type="ORF">F3Y22_tig00003041pilonHSYRG01470</name>
</gene>
<evidence type="ECO:0000256" key="2">
    <source>
        <dbReference type="ARBA" id="ARBA00004395"/>
    </source>
</evidence>
<evidence type="ECO:0000313" key="9">
    <source>
        <dbReference type="EMBL" id="KAE8730393.1"/>
    </source>
</evidence>
<dbReference type="Gene3D" id="3.40.525.10">
    <property type="entry name" value="CRAL-TRIO lipid binding domain"/>
    <property type="match status" value="1"/>
</dbReference>
<evidence type="ECO:0000256" key="3">
    <source>
        <dbReference type="ARBA" id="ARBA00022475"/>
    </source>
</evidence>
<dbReference type="SUPFAM" id="SSF52087">
    <property type="entry name" value="CRAL/TRIO domain"/>
    <property type="match status" value="1"/>
</dbReference>
<dbReference type="CDD" id="cd00170">
    <property type="entry name" value="SEC14"/>
    <property type="match status" value="1"/>
</dbReference>
<keyword evidence="3" id="KW-1003">Cell membrane</keyword>
<keyword evidence="4" id="KW-0813">Transport</keyword>
<protein>
    <submittedName>
        <fullName evidence="9">Phosphatidylinositol/phosphatidylcholine transfer protein SFH8-like</fullName>
    </submittedName>
</protein>
<dbReference type="InterPro" id="IPR036865">
    <property type="entry name" value="CRAL-TRIO_dom_sf"/>
</dbReference>
<dbReference type="SMART" id="SM00516">
    <property type="entry name" value="SEC14"/>
    <property type="match status" value="1"/>
</dbReference>
<dbReference type="Proteomes" id="UP000436088">
    <property type="component" value="Unassembled WGS sequence"/>
</dbReference>
<dbReference type="GO" id="GO:0000139">
    <property type="term" value="C:Golgi membrane"/>
    <property type="evidence" value="ECO:0007669"/>
    <property type="project" value="UniProtKB-SubCell"/>
</dbReference>
<keyword evidence="10" id="KW-1185">Reference proteome</keyword>
<comment type="subcellular location">
    <subcellularLocation>
        <location evidence="1">Cell membrane</location>
        <topology evidence="1">Peripheral membrane protein</topology>
    </subcellularLocation>
    <subcellularLocation>
        <location evidence="2">Golgi apparatus membrane</location>
        <topology evidence="2">Peripheral membrane protein</topology>
    </subcellularLocation>
</comment>
<evidence type="ECO:0000256" key="7">
    <source>
        <dbReference type="SAM" id="MobiDB-lite"/>
    </source>
</evidence>
<dbReference type="GO" id="GO:0005886">
    <property type="term" value="C:plasma membrane"/>
    <property type="evidence" value="ECO:0007669"/>
    <property type="project" value="UniProtKB-SubCell"/>
</dbReference>
<dbReference type="SUPFAM" id="SSF46938">
    <property type="entry name" value="CRAL/TRIO N-terminal domain"/>
    <property type="match status" value="1"/>
</dbReference>
<comment type="similarity">
    <text evidence="6">Belongs to the SFH family.</text>
</comment>
<dbReference type="InterPro" id="IPR011074">
    <property type="entry name" value="CRAL/TRIO_N_dom"/>
</dbReference>
<feature type="compositionally biased region" description="Basic and acidic residues" evidence="7">
    <location>
        <begin position="8"/>
        <end position="22"/>
    </location>
</feature>
<dbReference type="SMART" id="SM01100">
    <property type="entry name" value="CRAL_TRIO_N"/>
    <property type="match status" value="1"/>
</dbReference>
<comment type="caution">
    <text evidence="9">The sequence shown here is derived from an EMBL/GenBank/DDBJ whole genome shotgun (WGS) entry which is preliminary data.</text>
</comment>
<accession>A0A6A3CMN7</accession>
<evidence type="ECO:0000256" key="5">
    <source>
        <dbReference type="ARBA" id="ARBA00023034"/>
    </source>
</evidence>
<dbReference type="InterPro" id="IPR036273">
    <property type="entry name" value="CRAL/TRIO_N_dom_sf"/>
</dbReference>
<dbReference type="PROSITE" id="PS50191">
    <property type="entry name" value="CRAL_TRIO"/>
    <property type="match status" value="1"/>
</dbReference>